<sequence>MMQKQTNLKTKIPTWQAKTKSISKEKIDQSKSKITKLDKTSVPLSQSSSSSLMSIRADSQTKYSQTQSTKNTNLKPKSKLYKPSIIEKKNLPNFASKLNSNSNKKDLLNKKSNDMCANLPNFKENQTHNQNDKNELREKVKFNKVLKEKNKCPTEMANDRAENLMNQNLKTCETKDDNSKSLVDHSVDTWKESIN</sequence>
<feature type="region of interest" description="Disordered" evidence="1">
    <location>
        <begin position="1"/>
        <end position="81"/>
    </location>
</feature>
<gene>
    <name evidence="2" type="ORF">BpHYR1_024091</name>
</gene>
<dbReference type="Proteomes" id="UP000276133">
    <property type="component" value="Unassembled WGS sequence"/>
</dbReference>
<organism evidence="2 3">
    <name type="scientific">Brachionus plicatilis</name>
    <name type="common">Marine rotifer</name>
    <name type="synonym">Brachionus muelleri</name>
    <dbReference type="NCBI Taxonomy" id="10195"/>
    <lineage>
        <taxon>Eukaryota</taxon>
        <taxon>Metazoa</taxon>
        <taxon>Spiralia</taxon>
        <taxon>Gnathifera</taxon>
        <taxon>Rotifera</taxon>
        <taxon>Eurotatoria</taxon>
        <taxon>Monogononta</taxon>
        <taxon>Pseudotrocha</taxon>
        <taxon>Ploima</taxon>
        <taxon>Brachionidae</taxon>
        <taxon>Brachionus</taxon>
    </lineage>
</organism>
<feature type="compositionally biased region" description="Low complexity" evidence="1">
    <location>
        <begin position="41"/>
        <end position="58"/>
    </location>
</feature>
<evidence type="ECO:0000313" key="3">
    <source>
        <dbReference type="Proteomes" id="UP000276133"/>
    </source>
</evidence>
<reference evidence="2 3" key="1">
    <citation type="journal article" date="2018" name="Sci. Rep.">
        <title>Genomic signatures of local adaptation to the degree of environmental predictability in rotifers.</title>
        <authorList>
            <person name="Franch-Gras L."/>
            <person name="Hahn C."/>
            <person name="Garcia-Roger E.M."/>
            <person name="Carmona M.J."/>
            <person name="Serra M."/>
            <person name="Gomez A."/>
        </authorList>
    </citation>
    <scope>NUCLEOTIDE SEQUENCE [LARGE SCALE GENOMIC DNA]</scope>
    <source>
        <strain evidence="2">HYR1</strain>
    </source>
</reference>
<dbReference type="AlphaFoldDB" id="A0A3M7P4M8"/>
<feature type="region of interest" description="Disordered" evidence="1">
    <location>
        <begin position="174"/>
        <end position="195"/>
    </location>
</feature>
<dbReference type="EMBL" id="REGN01013551">
    <property type="protein sequence ID" value="RMZ93790.1"/>
    <property type="molecule type" value="Genomic_DNA"/>
</dbReference>
<evidence type="ECO:0000256" key="1">
    <source>
        <dbReference type="SAM" id="MobiDB-lite"/>
    </source>
</evidence>
<evidence type="ECO:0000313" key="2">
    <source>
        <dbReference type="EMBL" id="RMZ93790.1"/>
    </source>
</evidence>
<feature type="compositionally biased region" description="Basic and acidic residues" evidence="1">
    <location>
        <begin position="22"/>
        <end position="39"/>
    </location>
</feature>
<feature type="compositionally biased region" description="Polar residues" evidence="1">
    <location>
        <begin position="60"/>
        <end position="75"/>
    </location>
</feature>
<proteinExistence type="predicted"/>
<protein>
    <submittedName>
        <fullName evidence="2">Uncharacterized protein</fullName>
    </submittedName>
</protein>
<keyword evidence="3" id="KW-1185">Reference proteome</keyword>
<name>A0A3M7P4M8_BRAPC</name>
<comment type="caution">
    <text evidence="2">The sequence shown here is derived from an EMBL/GenBank/DDBJ whole genome shotgun (WGS) entry which is preliminary data.</text>
</comment>
<feature type="non-terminal residue" evidence="2">
    <location>
        <position position="195"/>
    </location>
</feature>
<accession>A0A3M7P4M8</accession>